<proteinExistence type="predicted"/>
<evidence type="ECO:0000313" key="2">
    <source>
        <dbReference type="EMBL" id="MED6166769.1"/>
    </source>
</evidence>
<comment type="caution">
    <text evidence="2">The sequence shown here is derived from an EMBL/GenBank/DDBJ whole genome shotgun (WGS) entry which is preliminary data.</text>
</comment>
<evidence type="ECO:0000259" key="1">
    <source>
        <dbReference type="Pfam" id="PF13456"/>
    </source>
</evidence>
<organism evidence="2 3">
    <name type="scientific">Stylosanthes scabra</name>
    <dbReference type="NCBI Taxonomy" id="79078"/>
    <lineage>
        <taxon>Eukaryota</taxon>
        <taxon>Viridiplantae</taxon>
        <taxon>Streptophyta</taxon>
        <taxon>Embryophyta</taxon>
        <taxon>Tracheophyta</taxon>
        <taxon>Spermatophyta</taxon>
        <taxon>Magnoliopsida</taxon>
        <taxon>eudicotyledons</taxon>
        <taxon>Gunneridae</taxon>
        <taxon>Pentapetalae</taxon>
        <taxon>rosids</taxon>
        <taxon>fabids</taxon>
        <taxon>Fabales</taxon>
        <taxon>Fabaceae</taxon>
        <taxon>Papilionoideae</taxon>
        <taxon>50 kb inversion clade</taxon>
        <taxon>dalbergioids sensu lato</taxon>
        <taxon>Dalbergieae</taxon>
        <taxon>Pterocarpus clade</taxon>
        <taxon>Stylosanthes</taxon>
    </lineage>
</organism>
<evidence type="ECO:0000313" key="3">
    <source>
        <dbReference type="Proteomes" id="UP001341840"/>
    </source>
</evidence>
<dbReference type="InterPro" id="IPR002156">
    <property type="entry name" value="RNaseH_domain"/>
</dbReference>
<reference evidence="2 3" key="1">
    <citation type="journal article" date="2023" name="Plants (Basel)">
        <title>Bridging the Gap: Combining Genomics and Transcriptomics Approaches to Understand Stylosanthes scabra, an Orphan Legume from the Brazilian Caatinga.</title>
        <authorList>
            <person name="Ferreira-Neto J.R.C."/>
            <person name="da Silva M.D."/>
            <person name="Binneck E."/>
            <person name="de Melo N.F."/>
            <person name="da Silva R.H."/>
            <person name="de Melo A.L.T.M."/>
            <person name="Pandolfi V."/>
            <person name="Bustamante F.O."/>
            <person name="Brasileiro-Vidal A.C."/>
            <person name="Benko-Iseppon A.M."/>
        </authorList>
    </citation>
    <scope>NUCLEOTIDE SEQUENCE [LARGE SCALE GENOMIC DNA]</scope>
    <source>
        <tissue evidence="2">Leaves</tissue>
    </source>
</reference>
<dbReference type="InterPro" id="IPR044730">
    <property type="entry name" value="RNase_H-like_dom_plant"/>
</dbReference>
<protein>
    <recommendedName>
        <fullName evidence="1">RNase H type-1 domain-containing protein</fullName>
    </recommendedName>
</protein>
<sequence>MLLTASVLRCEFFALWRRILLAWDYGHRDIVCETDNVDVFLAVQSHSSVSGAADSNLIIKIHDLIWRNWNVEVKLIQREANGVADAMAKVAARSQLSQVEWTEPW</sequence>
<feature type="non-terminal residue" evidence="2">
    <location>
        <position position="105"/>
    </location>
</feature>
<dbReference type="PANTHER" id="PTHR47723">
    <property type="entry name" value="OS05G0353850 PROTEIN"/>
    <property type="match status" value="1"/>
</dbReference>
<dbReference type="SUPFAM" id="SSF53098">
    <property type="entry name" value="Ribonuclease H-like"/>
    <property type="match status" value="1"/>
</dbReference>
<dbReference type="CDD" id="cd06222">
    <property type="entry name" value="RNase_H_like"/>
    <property type="match status" value="1"/>
</dbReference>
<dbReference type="InterPro" id="IPR053151">
    <property type="entry name" value="RNase_H-like"/>
</dbReference>
<gene>
    <name evidence="2" type="ORF">PIB30_112658</name>
</gene>
<dbReference type="Proteomes" id="UP001341840">
    <property type="component" value="Unassembled WGS sequence"/>
</dbReference>
<feature type="domain" description="RNase H type-1" evidence="1">
    <location>
        <begin position="5"/>
        <end position="90"/>
    </location>
</feature>
<dbReference type="Pfam" id="PF13456">
    <property type="entry name" value="RVT_3"/>
    <property type="match status" value="1"/>
</dbReference>
<dbReference type="Gene3D" id="3.30.420.10">
    <property type="entry name" value="Ribonuclease H-like superfamily/Ribonuclease H"/>
    <property type="match status" value="1"/>
</dbReference>
<dbReference type="InterPro" id="IPR012337">
    <property type="entry name" value="RNaseH-like_sf"/>
</dbReference>
<dbReference type="InterPro" id="IPR036397">
    <property type="entry name" value="RNaseH_sf"/>
</dbReference>
<accession>A0ABU6V0W5</accession>
<dbReference type="PANTHER" id="PTHR47723:SF13">
    <property type="entry name" value="PUTATIVE-RELATED"/>
    <property type="match status" value="1"/>
</dbReference>
<dbReference type="EMBL" id="JASCZI010129087">
    <property type="protein sequence ID" value="MED6166769.1"/>
    <property type="molecule type" value="Genomic_DNA"/>
</dbReference>
<name>A0ABU6V0W5_9FABA</name>
<keyword evidence="3" id="KW-1185">Reference proteome</keyword>